<organism evidence="2 3">
    <name type="scientific">Tatumella punctata</name>
    <dbReference type="NCBI Taxonomy" id="399969"/>
    <lineage>
        <taxon>Bacteria</taxon>
        <taxon>Pseudomonadati</taxon>
        <taxon>Pseudomonadota</taxon>
        <taxon>Gammaproteobacteria</taxon>
        <taxon>Enterobacterales</taxon>
        <taxon>Erwiniaceae</taxon>
        <taxon>Tatumella</taxon>
    </lineage>
</organism>
<dbReference type="Proteomes" id="UP001596215">
    <property type="component" value="Unassembled WGS sequence"/>
</dbReference>
<keyword evidence="3" id="KW-1185">Reference proteome</keyword>
<protein>
    <submittedName>
        <fullName evidence="2">Sugar phosphate nucleotidyltransferase</fullName>
    </submittedName>
</protein>
<dbReference type="SUPFAM" id="SSF53448">
    <property type="entry name" value="Nucleotide-diphospho-sugar transferases"/>
    <property type="match status" value="1"/>
</dbReference>
<proteinExistence type="predicted"/>
<evidence type="ECO:0000259" key="1">
    <source>
        <dbReference type="Pfam" id="PF00483"/>
    </source>
</evidence>
<dbReference type="RefSeq" id="WP_212710351.1">
    <property type="nucleotide sequence ID" value="NZ_BAAAFW010000094.1"/>
</dbReference>
<sequence length="354" mass="39862">MMTIITPLGGSALYEMSAEFSYPKILNEIDKKTLFEYSQEIVAGLPTDTRRIFLIPGQKDKALQLSSMIAIVSNGQGKVIHLQGDTGGAVCSCLLAVDDIDPDDEVIIISGDQYISGDIHNILDYFRQKQADAGVLTFTSLHPKWAFIRKQADGRIIEVAEKRAISREAIAGFYYFRKGEFFINAARRSIIKGAMVNGQYYLSGCLNEMILQNMKITGWSLQEGSYHNFYDYHAIKEFSSFRKPGKARLPAGFCYSDIFTVKEIIDPEMVFDSRVILQKKDRQLSGITAVTEYLTRLLCSAEQFRAEGQLSGRESHQVIILYTLYCQGNVRRLLDTITVSEKGKIIYISQSEVT</sequence>
<reference evidence="3" key="1">
    <citation type="journal article" date="2019" name="Int. J. Syst. Evol. Microbiol.">
        <title>The Global Catalogue of Microorganisms (GCM) 10K type strain sequencing project: providing services to taxonomists for standard genome sequencing and annotation.</title>
        <authorList>
            <consortium name="The Broad Institute Genomics Platform"/>
            <consortium name="The Broad Institute Genome Sequencing Center for Infectious Disease"/>
            <person name="Wu L."/>
            <person name="Ma J."/>
        </authorList>
    </citation>
    <scope>NUCLEOTIDE SEQUENCE [LARGE SCALE GENOMIC DNA]</scope>
    <source>
        <strain evidence="3">CGMCC 4.1530</strain>
    </source>
</reference>
<comment type="caution">
    <text evidence="2">The sequence shown here is derived from an EMBL/GenBank/DDBJ whole genome shotgun (WGS) entry which is preliminary data.</text>
</comment>
<feature type="domain" description="Nucleotidyl transferase" evidence="1">
    <location>
        <begin position="10"/>
        <end position="183"/>
    </location>
</feature>
<gene>
    <name evidence="2" type="ORF">ACFP73_07695</name>
</gene>
<dbReference type="Pfam" id="PF00483">
    <property type="entry name" value="NTP_transferase"/>
    <property type="match status" value="1"/>
</dbReference>
<dbReference type="Gene3D" id="3.90.550.10">
    <property type="entry name" value="Spore Coat Polysaccharide Biosynthesis Protein SpsA, Chain A"/>
    <property type="match status" value="1"/>
</dbReference>
<dbReference type="InterPro" id="IPR005835">
    <property type="entry name" value="NTP_transferase_dom"/>
</dbReference>
<accession>A0ABW1VQC0</accession>
<name>A0ABW1VQC0_9GAMM</name>
<dbReference type="InterPro" id="IPR029044">
    <property type="entry name" value="Nucleotide-diphossugar_trans"/>
</dbReference>
<evidence type="ECO:0000313" key="3">
    <source>
        <dbReference type="Proteomes" id="UP001596215"/>
    </source>
</evidence>
<dbReference type="EMBL" id="JBHSUC010000007">
    <property type="protein sequence ID" value="MFC6361981.1"/>
    <property type="molecule type" value="Genomic_DNA"/>
</dbReference>
<evidence type="ECO:0000313" key="2">
    <source>
        <dbReference type="EMBL" id="MFC6361981.1"/>
    </source>
</evidence>